<dbReference type="InterPro" id="IPR023753">
    <property type="entry name" value="FAD/NAD-binding_dom"/>
</dbReference>
<comment type="caution">
    <text evidence="5">The sequence shown here is derived from an EMBL/GenBank/DDBJ whole genome shotgun (WGS) entry which is preliminary data.</text>
</comment>
<evidence type="ECO:0000313" key="6">
    <source>
        <dbReference type="Proteomes" id="UP000295705"/>
    </source>
</evidence>
<gene>
    <name evidence="5" type="ORF">EV188_102645</name>
</gene>
<protein>
    <submittedName>
        <fullName evidence="5">Thioredoxin reductase</fullName>
    </submittedName>
</protein>
<dbReference type="GO" id="GO:0004791">
    <property type="term" value="F:thioredoxin-disulfide reductase (NADPH) activity"/>
    <property type="evidence" value="ECO:0007669"/>
    <property type="project" value="UniProtKB-EC"/>
</dbReference>
<dbReference type="PRINTS" id="PR00368">
    <property type="entry name" value="FADPNR"/>
</dbReference>
<dbReference type="Pfam" id="PF07992">
    <property type="entry name" value="Pyr_redox_2"/>
    <property type="match status" value="1"/>
</dbReference>
<feature type="domain" description="FAD/NAD(P)-binding" evidence="4">
    <location>
        <begin position="7"/>
        <end position="289"/>
    </location>
</feature>
<dbReference type="InterPro" id="IPR036188">
    <property type="entry name" value="FAD/NAD-bd_sf"/>
</dbReference>
<dbReference type="Proteomes" id="UP000295705">
    <property type="component" value="Unassembled WGS sequence"/>
</dbReference>
<keyword evidence="6" id="KW-1185">Reference proteome</keyword>
<dbReference type="SUPFAM" id="SSF51905">
    <property type="entry name" value="FAD/NAD(P)-binding domain"/>
    <property type="match status" value="1"/>
</dbReference>
<dbReference type="InterPro" id="IPR050097">
    <property type="entry name" value="Ferredoxin-NADP_redctase_2"/>
</dbReference>
<reference evidence="5 6" key="1">
    <citation type="submission" date="2019-03" db="EMBL/GenBank/DDBJ databases">
        <title>Genomic Encyclopedia of Type Strains, Phase IV (KMG-IV): sequencing the most valuable type-strain genomes for metagenomic binning, comparative biology and taxonomic classification.</title>
        <authorList>
            <person name="Goeker M."/>
        </authorList>
    </citation>
    <scope>NUCLEOTIDE SEQUENCE [LARGE SCALE GENOMIC DNA]</scope>
    <source>
        <strain evidence="5 6">DSM 45775</strain>
    </source>
</reference>
<dbReference type="PRINTS" id="PR00469">
    <property type="entry name" value="PNDRDTASEII"/>
</dbReference>
<dbReference type="AlphaFoldDB" id="A0A4R6VI01"/>
<keyword evidence="2" id="KW-0560">Oxidoreductase</keyword>
<accession>A0A4R6VI01</accession>
<dbReference type="EMBL" id="SNYO01000002">
    <property type="protein sequence ID" value="TDQ62988.1"/>
    <property type="molecule type" value="Genomic_DNA"/>
</dbReference>
<dbReference type="Gene3D" id="3.50.50.60">
    <property type="entry name" value="FAD/NAD(P)-binding domain"/>
    <property type="match status" value="2"/>
</dbReference>
<sequence length="321" mass="33478">MTDEPLDTLVIGGGAAGLSGALTLARSRRSVLVLDAGEPRNAPADGVHAFLTRDGLPPAELVRLGRAEVESYGGHIRSGRAVAARRAGDLFAVDTAAGDTLHARRLLVATGLVDELPDLPGVRELWGHDVLHCPYCHGWEVRDRAVAVLGTGPNALHQVKLFSQLTDDLVYLRHQAPPLTAEEAEQLAALDVAVIDEEVTGLEIADGRLVGARLADGRVVARQALVVGPRFVARSAVLEDLGVQVLDHPIGGRYVATVDATGLTEAPGVWVAGNVSNLSAQVVAAAAEGTLAGARINADLVEEDIARAVARHRAGQDEGAA</sequence>
<proteinExistence type="predicted"/>
<name>A0A4R6VI01_9PSEU</name>
<evidence type="ECO:0000256" key="3">
    <source>
        <dbReference type="ARBA" id="ARBA00048132"/>
    </source>
</evidence>
<organism evidence="5 6">
    <name type="scientific">Actinomycetospora succinea</name>
    <dbReference type="NCBI Taxonomy" id="663603"/>
    <lineage>
        <taxon>Bacteria</taxon>
        <taxon>Bacillati</taxon>
        <taxon>Actinomycetota</taxon>
        <taxon>Actinomycetes</taxon>
        <taxon>Pseudonocardiales</taxon>
        <taxon>Pseudonocardiaceae</taxon>
        <taxon>Actinomycetospora</taxon>
    </lineage>
</organism>
<keyword evidence="1" id="KW-0285">Flavoprotein</keyword>
<dbReference type="OrthoDB" id="9786503at2"/>
<dbReference type="RefSeq" id="WP_133825979.1">
    <property type="nucleotide sequence ID" value="NZ_BAABHR010000053.1"/>
</dbReference>
<evidence type="ECO:0000259" key="4">
    <source>
        <dbReference type="Pfam" id="PF07992"/>
    </source>
</evidence>
<dbReference type="PANTHER" id="PTHR48105">
    <property type="entry name" value="THIOREDOXIN REDUCTASE 1-RELATED-RELATED"/>
    <property type="match status" value="1"/>
</dbReference>
<evidence type="ECO:0000256" key="1">
    <source>
        <dbReference type="ARBA" id="ARBA00022630"/>
    </source>
</evidence>
<comment type="catalytic activity">
    <reaction evidence="3">
        <text>[thioredoxin]-dithiol + NADP(+) = [thioredoxin]-disulfide + NADPH + H(+)</text>
        <dbReference type="Rhea" id="RHEA:20345"/>
        <dbReference type="Rhea" id="RHEA-COMP:10698"/>
        <dbReference type="Rhea" id="RHEA-COMP:10700"/>
        <dbReference type="ChEBI" id="CHEBI:15378"/>
        <dbReference type="ChEBI" id="CHEBI:29950"/>
        <dbReference type="ChEBI" id="CHEBI:50058"/>
        <dbReference type="ChEBI" id="CHEBI:57783"/>
        <dbReference type="ChEBI" id="CHEBI:58349"/>
        <dbReference type="EC" id="1.8.1.9"/>
    </reaction>
</comment>
<evidence type="ECO:0000256" key="2">
    <source>
        <dbReference type="ARBA" id="ARBA00023002"/>
    </source>
</evidence>
<evidence type="ECO:0000313" key="5">
    <source>
        <dbReference type="EMBL" id="TDQ62988.1"/>
    </source>
</evidence>